<reference evidence="2 4" key="1">
    <citation type="journal article" date="2014" name="BMC Genomics">
        <title>Genome sequence of Anopheles sinensis provides insight into genetics basis of mosquito competence for malaria parasites.</title>
        <authorList>
            <person name="Zhou D."/>
            <person name="Zhang D."/>
            <person name="Ding G."/>
            <person name="Shi L."/>
            <person name="Hou Q."/>
            <person name="Ye Y."/>
            <person name="Xu Y."/>
            <person name="Zhou H."/>
            <person name="Xiong C."/>
            <person name="Li S."/>
            <person name="Yu J."/>
            <person name="Hong S."/>
            <person name="Yu X."/>
            <person name="Zou P."/>
            <person name="Chen C."/>
            <person name="Chang X."/>
            <person name="Wang W."/>
            <person name="Lv Y."/>
            <person name="Sun Y."/>
            <person name="Ma L."/>
            <person name="Shen B."/>
            <person name="Zhu C."/>
        </authorList>
    </citation>
    <scope>NUCLEOTIDE SEQUENCE [LARGE SCALE GENOMIC DNA]</scope>
</reference>
<protein>
    <submittedName>
        <fullName evidence="2 3">Uncharacterized protein</fullName>
    </submittedName>
</protein>
<organism evidence="2">
    <name type="scientific">Anopheles sinensis</name>
    <name type="common">Mosquito</name>
    <dbReference type="NCBI Taxonomy" id="74873"/>
    <lineage>
        <taxon>Eukaryota</taxon>
        <taxon>Metazoa</taxon>
        <taxon>Ecdysozoa</taxon>
        <taxon>Arthropoda</taxon>
        <taxon>Hexapoda</taxon>
        <taxon>Insecta</taxon>
        <taxon>Pterygota</taxon>
        <taxon>Neoptera</taxon>
        <taxon>Endopterygota</taxon>
        <taxon>Diptera</taxon>
        <taxon>Nematocera</taxon>
        <taxon>Culicoidea</taxon>
        <taxon>Culicidae</taxon>
        <taxon>Anophelinae</taxon>
        <taxon>Anopheles</taxon>
    </lineage>
</organism>
<dbReference type="VEuPathDB" id="VectorBase:ASIC004110"/>
<dbReference type="EMBL" id="KE524806">
    <property type="protein sequence ID" value="KFB36937.1"/>
    <property type="molecule type" value="Genomic_DNA"/>
</dbReference>
<evidence type="ECO:0000256" key="1">
    <source>
        <dbReference type="SAM" id="MobiDB-lite"/>
    </source>
</evidence>
<gene>
    <name evidence="2" type="ORF">ZHAS_00004110</name>
</gene>
<sequence>MFDNSGLKLLGARRWRHQQQQRARFASRKTQTREPKCSHLFEISARDDFSTLREVSRERSLLCAGAGSSYGRFQRCAQRPRRPSDQDGPRDGFVSDRWIKPLERTAVTENSASVNLAEWLIGHGSCVRYAWVKHFPLRRKMTHEKVCSSSSW</sequence>
<evidence type="ECO:0000313" key="4">
    <source>
        <dbReference type="Proteomes" id="UP000030765"/>
    </source>
</evidence>
<name>A0A084VG43_ANOSI</name>
<dbReference type="Proteomes" id="UP000030765">
    <property type="component" value="Unassembled WGS sequence"/>
</dbReference>
<dbReference type="AlphaFoldDB" id="A0A084VG43"/>
<keyword evidence="4" id="KW-1185">Reference proteome</keyword>
<dbReference type="EMBL" id="ATLV01012628">
    <property type="status" value="NOT_ANNOTATED_CDS"/>
    <property type="molecule type" value="Genomic_DNA"/>
</dbReference>
<evidence type="ECO:0000313" key="3">
    <source>
        <dbReference type="EnsemblMetazoa" id="ASIC004110-PA"/>
    </source>
</evidence>
<evidence type="ECO:0000313" key="2">
    <source>
        <dbReference type="EMBL" id="KFB36937.1"/>
    </source>
</evidence>
<feature type="compositionally biased region" description="Basic and acidic residues" evidence="1">
    <location>
        <begin position="82"/>
        <end position="94"/>
    </location>
</feature>
<dbReference type="EnsemblMetazoa" id="ASIC004110-RA">
    <property type="protein sequence ID" value="ASIC004110-PA"/>
    <property type="gene ID" value="ASIC004110"/>
</dbReference>
<reference evidence="3" key="2">
    <citation type="submission" date="2020-05" db="UniProtKB">
        <authorList>
            <consortium name="EnsemblMetazoa"/>
        </authorList>
    </citation>
    <scope>IDENTIFICATION</scope>
</reference>
<feature type="region of interest" description="Disordered" evidence="1">
    <location>
        <begin position="74"/>
        <end position="94"/>
    </location>
</feature>
<accession>A0A084VG43</accession>
<proteinExistence type="predicted"/>